<dbReference type="PANTHER" id="PTHR43194:SF2">
    <property type="entry name" value="PEROXISOMAL MEMBRANE PROTEIN LPX1"/>
    <property type="match status" value="1"/>
</dbReference>
<proteinExistence type="predicted"/>
<dbReference type="GO" id="GO:0003824">
    <property type="term" value="F:catalytic activity"/>
    <property type="evidence" value="ECO:0007669"/>
    <property type="project" value="UniProtKB-ARBA"/>
</dbReference>
<evidence type="ECO:0000259" key="1">
    <source>
        <dbReference type="Pfam" id="PF12697"/>
    </source>
</evidence>
<dbReference type="AlphaFoldDB" id="A0A1H2MRJ5"/>
<evidence type="ECO:0000313" key="3">
    <source>
        <dbReference type="Proteomes" id="UP000198825"/>
    </source>
</evidence>
<dbReference type="STRING" id="546874.SAMN04488544_2471"/>
<dbReference type="EMBL" id="LT629799">
    <property type="protein sequence ID" value="SDU95136.1"/>
    <property type="molecule type" value="Genomic_DNA"/>
</dbReference>
<dbReference type="Pfam" id="PF12697">
    <property type="entry name" value="Abhydrolase_6"/>
    <property type="match status" value="1"/>
</dbReference>
<keyword evidence="3" id="KW-1185">Reference proteome</keyword>
<name>A0A1H2MRJ5_9ACTN</name>
<dbReference type="Gene3D" id="3.40.50.1820">
    <property type="entry name" value="alpha/beta hydrolase"/>
    <property type="match status" value="1"/>
</dbReference>
<organism evidence="2 3">
    <name type="scientific">Microlunatus sagamiharensis</name>
    <dbReference type="NCBI Taxonomy" id="546874"/>
    <lineage>
        <taxon>Bacteria</taxon>
        <taxon>Bacillati</taxon>
        <taxon>Actinomycetota</taxon>
        <taxon>Actinomycetes</taxon>
        <taxon>Propionibacteriales</taxon>
        <taxon>Propionibacteriaceae</taxon>
        <taxon>Microlunatus</taxon>
    </lineage>
</organism>
<evidence type="ECO:0000313" key="2">
    <source>
        <dbReference type="EMBL" id="SDU95136.1"/>
    </source>
</evidence>
<reference evidence="3" key="1">
    <citation type="submission" date="2016-10" db="EMBL/GenBank/DDBJ databases">
        <authorList>
            <person name="Varghese N."/>
            <person name="Submissions S."/>
        </authorList>
    </citation>
    <scope>NUCLEOTIDE SEQUENCE [LARGE SCALE GENOMIC DNA]</scope>
    <source>
        <strain evidence="3">DSM 21743</strain>
    </source>
</reference>
<dbReference type="InterPro" id="IPR029058">
    <property type="entry name" value="AB_hydrolase_fold"/>
</dbReference>
<dbReference type="SUPFAM" id="SSF53474">
    <property type="entry name" value="alpha/beta-Hydrolases"/>
    <property type="match status" value="1"/>
</dbReference>
<sequence>MIATEQVTSADGTPIGYLRQGQGPGLVLVQGAMADVSAYRDLAAELATSFTVYSAERRGRGLSPHPYSQRHDLARDVDDLDAILHATEAGLVFGLSSGAVITLEAARTLDRVRAIAVYEPPFYPSGIDRDGIRRLSRDIESGDAPAALLEALRTAGTAPAVFRLLPHSIGRTLTAAALAVDDRRNHEGESLRQLLPSVRYDFHDVAQVDGRLETYGEINKPALLISGTKSPTFLRQAIRTLHHTIPDSIHVELEGLGHDGPWNNGSPTAVASAIRRHLAEPR</sequence>
<dbReference type="OrthoDB" id="63519at2"/>
<accession>A0A1H2MRJ5</accession>
<dbReference type="InterPro" id="IPR000073">
    <property type="entry name" value="AB_hydrolase_1"/>
</dbReference>
<gene>
    <name evidence="2" type="ORF">SAMN04488544_2471</name>
</gene>
<feature type="domain" description="AB hydrolase-1" evidence="1">
    <location>
        <begin position="26"/>
        <end position="272"/>
    </location>
</feature>
<protein>
    <submittedName>
        <fullName evidence="2">Pimeloyl-ACP methyl ester carboxylesterase</fullName>
    </submittedName>
</protein>
<dbReference type="RefSeq" id="WP_091074734.1">
    <property type="nucleotide sequence ID" value="NZ_LT629799.1"/>
</dbReference>
<dbReference type="InterPro" id="IPR050228">
    <property type="entry name" value="Carboxylesterase_BioH"/>
</dbReference>
<dbReference type="Proteomes" id="UP000198825">
    <property type="component" value="Chromosome I"/>
</dbReference>
<dbReference type="PANTHER" id="PTHR43194">
    <property type="entry name" value="HYDROLASE ALPHA/BETA FOLD FAMILY"/>
    <property type="match status" value="1"/>
</dbReference>